<dbReference type="EMBL" id="CAEMXZ010000030">
    <property type="protein sequence ID" value="CAB4323169.1"/>
    <property type="molecule type" value="Genomic_DNA"/>
</dbReference>
<protein>
    <submittedName>
        <fullName evidence="1">Unannotated protein</fullName>
    </submittedName>
</protein>
<dbReference type="AlphaFoldDB" id="A0A6J5YHH6"/>
<gene>
    <name evidence="1" type="ORF">UFOPK1392_00919</name>
</gene>
<accession>A0A6J5YHH6</accession>
<sequence length="71" mass="8060">MGNLVESDSKAVVEVVTSFEAAAVADRDYWHSQTPEACLQHALELRRINYGTDRASGRLQRVLEITRRERS</sequence>
<evidence type="ECO:0000313" key="1">
    <source>
        <dbReference type="EMBL" id="CAB4323169.1"/>
    </source>
</evidence>
<organism evidence="1">
    <name type="scientific">freshwater metagenome</name>
    <dbReference type="NCBI Taxonomy" id="449393"/>
    <lineage>
        <taxon>unclassified sequences</taxon>
        <taxon>metagenomes</taxon>
        <taxon>ecological metagenomes</taxon>
    </lineage>
</organism>
<name>A0A6J5YHH6_9ZZZZ</name>
<proteinExistence type="predicted"/>
<reference evidence="1" key="1">
    <citation type="submission" date="2020-05" db="EMBL/GenBank/DDBJ databases">
        <authorList>
            <person name="Chiriac C."/>
            <person name="Salcher M."/>
            <person name="Ghai R."/>
            <person name="Kavagutti S V."/>
        </authorList>
    </citation>
    <scope>NUCLEOTIDE SEQUENCE</scope>
</reference>